<accession>A0A2T3FXZ3</accession>
<dbReference type="Pfam" id="PF02578">
    <property type="entry name" value="Cu-oxidase_4"/>
    <property type="match status" value="1"/>
</dbReference>
<evidence type="ECO:0000256" key="3">
    <source>
        <dbReference type="ARBA" id="ARBA00007353"/>
    </source>
</evidence>
<dbReference type="GeneID" id="70580751"/>
<dbReference type="EMBL" id="AP024085">
    <property type="protein sequence ID" value="BCL58601.1"/>
    <property type="molecule type" value="Genomic_DNA"/>
</dbReference>
<reference evidence="12" key="2">
    <citation type="journal article" date="2020" name="Microbiol. Resour. Announc.">
        <title>Complete Genome Sequence of Faecalibacillus intestinalis JCM 34082, Isolated from Feces from a Healthy Japanese Female.</title>
        <authorList>
            <person name="Sakamoto M."/>
            <person name="Ikeyama N."/>
            <person name="Toyoda A."/>
            <person name="Murakami T."/>
            <person name="Mori H."/>
            <person name="Ohkuma M."/>
        </authorList>
    </citation>
    <scope>NUCLEOTIDE SEQUENCE</scope>
    <source>
        <strain evidence="12">14EGH31</strain>
    </source>
</reference>
<dbReference type="NCBIfam" id="TIGR00726">
    <property type="entry name" value="peptidoglycan editing factor PgeF"/>
    <property type="match status" value="1"/>
</dbReference>
<keyword evidence="5" id="KW-0479">Metal-binding</keyword>
<dbReference type="GO" id="GO:0005507">
    <property type="term" value="F:copper ion binding"/>
    <property type="evidence" value="ECO:0007669"/>
    <property type="project" value="TreeGrafter"/>
</dbReference>
<evidence type="ECO:0000256" key="1">
    <source>
        <dbReference type="ARBA" id="ARBA00000553"/>
    </source>
</evidence>
<evidence type="ECO:0000256" key="9">
    <source>
        <dbReference type="ARBA" id="ARBA00048968"/>
    </source>
</evidence>
<dbReference type="GO" id="GO:0016787">
    <property type="term" value="F:hydrolase activity"/>
    <property type="evidence" value="ECO:0007669"/>
    <property type="project" value="UniProtKB-KW"/>
</dbReference>
<dbReference type="Gene3D" id="3.60.140.10">
    <property type="entry name" value="CNF1/YfiH-like putative cysteine hydrolases"/>
    <property type="match status" value="1"/>
</dbReference>
<dbReference type="SUPFAM" id="SSF64438">
    <property type="entry name" value="CNF1/YfiH-like putative cysteine hydrolases"/>
    <property type="match status" value="1"/>
</dbReference>
<evidence type="ECO:0000256" key="6">
    <source>
        <dbReference type="ARBA" id="ARBA00022801"/>
    </source>
</evidence>
<comment type="catalytic activity">
    <reaction evidence="10">
        <text>S-methyl-5'-thioadenosine + phosphate = 5-(methylsulfanyl)-alpha-D-ribose 1-phosphate + adenine</text>
        <dbReference type="Rhea" id="RHEA:11852"/>
        <dbReference type="ChEBI" id="CHEBI:16708"/>
        <dbReference type="ChEBI" id="CHEBI:17509"/>
        <dbReference type="ChEBI" id="CHEBI:43474"/>
        <dbReference type="ChEBI" id="CHEBI:58533"/>
        <dbReference type="EC" id="2.4.2.28"/>
    </reaction>
    <physiologicalReaction direction="left-to-right" evidence="10">
        <dbReference type="Rhea" id="RHEA:11853"/>
    </physiologicalReaction>
</comment>
<dbReference type="EMBL" id="JAJDKQ010000010">
    <property type="protein sequence ID" value="MCB8561717.1"/>
    <property type="molecule type" value="Genomic_DNA"/>
</dbReference>
<reference evidence="13" key="4">
    <citation type="submission" date="2021-10" db="EMBL/GenBank/DDBJ databases">
        <title>Collection of gut derived symbiotic bacterial strains cultured from healthy donors.</title>
        <authorList>
            <person name="Lin H."/>
            <person name="Littmann E."/>
            <person name="Kohout C."/>
            <person name="Pamer E.G."/>
        </authorList>
    </citation>
    <scope>NUCLEOTIDE SEQUENCE</scope>
    <source>
        <strain evidence="13">DFI.5.2</strain>
    </source>
</reference>
<keyword evidence="4" id="KW-0808">Transferase</keyword>
<evidence type="ECO:0000313" key="14">
    <source>
        <dbReference type="EMBL" id="PST40113.1"/>
    </source>
</evidence>
<evidence type="ECO:0000313" key="13">
    <source>
        <dbReference type="EMBL" id="MCB8561717.1"/>
    </source>
</evidence>
<comment type="catalytic activity">
    <reaction evidence="9">
        <text>adenosine + phosphate = alpha-D-ribose 1-phosphate + adenine</text>
        <dbReference type="Rhea" id="RHEA:27642"/>
        <dbReference type="ChEBI" id="CHEBI:16335"/>
        <dbReference type="ChEBI" id="CHEBI:16708"/>
        <dbReference type="ChEBI" id="CHEBI:43474"/>
        <dbReference type="ChEBI" id="CHEBI:57720"/>
        <dbReference type="EC" id="2.4.2.1"/>
    </reaction>
    <physiologicalReaction direction="left-to-right" evidence="9">
        <dbReference type="Rhea" id="RHEA:27643"/>
    </physiologicalReaction>
</comment>
<reference evidence="16" key="3">
    <citation type="submission" date="2020-09" db="EMBL/GenBank/DDBJ databases">
        <title>Complete genome sequencing of Faecalibacillus intestinalis strain 14EGH31.</title>
        <authorList>
            <person name="Sakamoto M."/>
            <person name="Murakami T."/>
            <person name="Mori H."/>
        </authorList>
    </citation>
    <scope>NUCLEOTIDE SEQUENCE [LARGE SCALE GENOMIC DNA]</scope>
    <source>
        <strain evidence="16">14EGH31</strain>
    </source>
</reference>
<sequence length="248" mass="28837">MKLIKWNLHEDVEAYTTTRKLGDISLNNPNYLKVLENRQELASLLNTDLEHMVAPRQTHSTNLKQVFLMKDGGTNMLKQTDDLYEVDATYTKDKDLFLLSFHADCTPILVYCKDQKIVCAIHSGWLGTVRQIVDHTIRYLIEKENCNPKEMYCLIGPCLSKKHLEVQDDVINQVKKMNFDTSPFYQKTDETHYLLDNKGLNKQQLLNLGVLEENIQVSSYCTNENNDLFFSHRVNHDGQRNVTIIKRK</sequence>
<comment type="function">
    <text evidence="2">Purine nucleoside enzyme that catalyzes the phosphorolysis of adenosine and inosine nucleosides, yielding D-ribose 1-phosphate and the respective free bases, adenine and hypoxanthine. Also catalyzes the phosphorolysis of S-methyl-5'-thioadenosine into adenine and S-methyl-5-thio-alpha-D-ribose 1-phosphate. Also has adenosine deaminase activity.</text>
</comment>
<evidence type="ECO:0000256" key="10">
    <source>
        <dbReference type="ARBA" id="ARBA00049893"/>
    </source>
</evidence>
<dbReference type="InterPro" id="IPR038371">
    <property type="entry name" value="Cu_polyphenol_OxRdtase_sf"/>
</dbReference>
<dbReference type="EMBL" id="PYLQ01000013">
    <property type="protein sequence ID" value="PST40113.1"/>
    <property type="molecule type" value="Genomic_DNA"/>
</dbReference>
<comment type="catalytic activity">
    <reaction evidence="1">
        <text>inosine + phosphate = alpha-D-ribose 1-phosphate + hypoxanthine</text>
        <dbReference type="Rhea" id="RHEA:27646"/>
        <dbReference type="ChEBI" id="CHEBI:17368"/>
        <dbReference type="ChEBI" id="CHEBI:17596"/>
        <dbReference type="ChEBI" id="CHEBI:43474"/>
        <dbReference type="ChEBI" id="CHEBI:57720"/>
        <dbReference type="EC" id="2.4.2.1"/>
    </reaction>
    <physiologicalReaction direction="left-to-right" evidence="1">
        <dbReference type="Rhea" id="RHEA:27647"/>
    </physiologicalReaction>
</comment>
<keyword evidence="15" id="KW-1185">Reference proteome</keyword>
<comment type="catalytic activity">
    <reaction evidence="8">
        <text>adenosine + H2O + H(+) = inosine + NH4(+)</text>
        <dbReference type="Rhea" id="RHEA:24408"/>
        <dbReference type="ChEBI" id="CHEBI:15377"/>
        <dbReference type="ChEBI" id="CHEBI:15378"/>
        <dbReference type="ChEBI" id="CHEBI:16335"/>
        <dbReference type="ChEBI" id="CHEBI:17596"/>
        <dbReference type="ChEBI" id="CHEBI:28938"/>
        <dbReference type="EC" id="3.5.4.4"/>
    </reaction>
    <physiologicalReaction direction="left-to-right" evidence="8">
        <dbReference type="Rhea" id="RHEA:24409"/>
    </physiologicalReaction>
</comment>
<protein>
    <recommendedName>
        <fullName evidence="11">Purine nucleoside phosphorylase</fullName>
    </recommendedName>
</protein>
<comment type="similarity">
    <text evidence="3 11">Belongs to the purine nucleoside phosphorylase YfiH/LACC1 family.</text>
</comment>
<dbReference type="CDD" id="cd16833">
    <property type="entry name" value="YfiH"/>
    <property type="match status" value="1"/>
</dbReference>
<dbReference type="InterPro" id="IPR011324">
    <property type="entry name" value="Cytotoxic_necrot_fac-like_cat"/>
</dbReference>
<name>A0A2T3FXZ3_9FIRM</name>
<keyword evidence="6" id="KW-0378">Hydrolase</keyword>
<dbReference type="PANTHER" id="PTHR30616:SF2">
    <property type="entry name" value="PURINE NUCLEOSIDE PHOSPHORYLASE LACC1"/>
    <property type="match status" value="1"/>
</dbReference>
<organism evidence="14 15">
    <name type="scientific">Faecalibacillus intestinalis</name>
    <dbReference type="NCBI Taxonomy" id="1982626"/>
    <lineage>
        <taxon>Bacteria</taxon>
        <taxon>Bacillati</taxon>
        <taxon>Bacillota</taxon>
        <taxon>Erysipelotrichia</taxon>
        <taxon>Erysipelotrichales</taxon>
        <taxon>Coprobacillaceae</taxon>
        <taxon>Faecalibacillus</taxon>
    </lineage>
</organism>
<evidence type="ECO:0000256" key="4">
    <source>
        <dbReference type="ARBA" id="ARBA00022679"/>
    </source>
</evidence>
<evidence type="ECO:0000313" key="16">
    <source>
        <dbReference type="Proteomes" id="UP000593842"/>
    </source>
</evidence>
<evidence type="ECO:0000256" key="8">
    <source>
        <dbReference type="ARBA" id="ARBA00047989"/>
    </source>
</evidence>
<evidence type="ECO:0000256" key="11">
    <source>
        <dbReference type="RuleBase" id="RU361274"/>
    </source>
</evidence>
<proteinExistence type="inferred from homology"/>
<dbReference type="PANTHER" id="PTHR30616">
    <property type="entry name" value="UNCHARACTERIZED PROTEIN YFIH"/>
    <property type="match status" value="1"/>
</dbReference>
<dbReference type="Proteomes" id="UP001197827">
    <property type="component" value="Unassembled WGS sequence"/>
</dbReference>
<reference evidence="14 15" key="1">
    <citation type="journal article" date="2019" name="Int. J. Syst. Evol. Microbiol.">
        <title>Faecalibacillus intestinalis gen. nov., sp. nov. and Faecalibacillus faecis sp. nov., isolated from human faeces.</title>
        <authorList>
            <person name="Seo B."/>
            <person name="Jeon K."/>
            <person name="Baek I."/>
            <person name="Lee Y.M."/>
            <person name="Baek K."/>
            <person name="Ko G."/>
        </authorList>
    </citation>
    <scope>NUCLEOTIDE SEQUENCE [LARGE SCALE GENOMIC DNA]</scope>
    <source>
        <strain evidence="14 15">SNUG30099</strain>
    </source>
</reference>
<evidence type="ECO:0000256" key="2">
    <source>
        <dbReference type="ARBA" id="ARBA00003215"/>
    </source>
</evidence>
<evidence type="ECO:0000256" key="5">
    <source>
        <dbReference type="ARBA" id="ARBA00022723"/>
    </source>
</evidence>
<dbReference type="RefSeq" id="WP_032089887.1">
    <property type="nucleotide sequence ID" value="NZ_AP024085.1"/>
</dbReference>
<evidence type="ECO:0000313" key="12">
    <source>
        <dbReference type="EMBL" id="BCL58601.1"/>
    </source>
</evidence>
<dbReference type="Proteomes" id="UP000240974">
    <property type="component" value="Unassembled WGS sequence"/>
</dbReference>
<dbReference type="GO" id="GO:0017061">
    <property type="term" value="F:S-methyl-5-thioadenosine phosphorylase activity"/>
    <property type="evidence" value="ECO:0007669"/>
    <property type="project" value="UniProtKB-EC"/>
</dbReference>
<evidence type="ECO:0000313" key="15">
    <source>
        <dbReference type="Proteomes" id="UP000240974"/>
    </source>
</evidence>
<keyword evidence="7" id="KW-0862">Zinc</keyword>
<gene>
    <name evidence="14" type="primary">pgeF</name>
    <name evidence="14" type="ORF">C7U54_09440</name>
    <name evidence="12" type="ORF">Fi14EGH31_23130</name>
    <name evidence="13" type="ORF">LJD74_06850</name>
</gene>
<dbReference type="InterPro" id="IPR003730">
    <property type="entry name" value="Cu_polyphenol_OxRdtase"/>
</dbReference>
<dbReference type="Proteomes" id="UP000593842">
    <property type="component" value="Chromosome"/>
</dbReference>
<dbReference type="AlphaFoldDB" id="A0A2T3FXZ3"/>
<dbReference type="KEGG" id="fit:Fi14EGH31_23130"/>
<evidence type="ECO:0000256" key="7">
    <source>
        <dbReference type="ARBA" id="ARBA00022833"/>
    </source>
</evidence>